<keyword evidence="3" id="KW-0677">Repeat</keyword>
<dbReference type="Gene3D" id="1.25.40.10">
    <property type="entry name" value="Tetratricopeptide repeat domain"/>
    <property type="match status" value="1"/>
</dbReference>
<gene>
    <name evidence="5" type="ORF">JNW91_12525</name>
</gene>
<sequence length="77" mass="8120">LSELGRLEEALPLHRRALEITGSALPAGHPDMALRLANLAQTLAALGRPEEASPLWQRALEINQAVERSRSGASGGG</sequence>
<evidence type="ECO:0000313" key="5">
    <source>
        <dbReference type="EMBL" id="MBM0232615.1"/>
    </source>
</evidence>
<organism evidence="5 6">
    <name type="scientific">Micromonospora parastrephiae</name>
    <dbReference type="NCBI Taxonomy" id="2806101"/>
    <lineage>
        <taxon>Bacteria</taxon>
        <taxon>Bacillati</taxon>
        <taxon>Actinomycetota</taxon>
        <taxon>Actinomycetes</taxon>
        <taxon>Micromonosporales</taxon>
        <taxon>Micromonosporaceae</taxon>
        <taxon>Micromonospora</taxon>
    </lineage>
</organism>
<dbReference type="SUPFAM" id="SSF48452">
    <property type="entry name" value="TPR-like"/>
    <property type="match status" value="1"/>
</dbReference>
<comment type="subcellular location">
    <subcellularLocation>
        <location evidence="1">Cytoplasm</location>
    </subcellularLocation>
</comment>
<dbReference type="PANTHER" id="PTHR45783:SF3">
    <property type="entry name" value="KINESIN LIGHT CHAIN"/>
    <property type="match status" value="1"/>
</dbReference>
<evidence type="ECO:0000313" key="6">
    <source>
        <dbReference type="Proteomes" id="UP000601027"/>
    </source>
</evidence>
<keyword evidence="2" id="KW-0963">Cytoplasm</keyword>
<dbReference type="Proteomes" id="UP000601027">
    <property type="component" value="Unassembled WGS sequence"/>
</dbReference>
<dbReference type="InterPro" id="IPR011990">
    <property type="entry name" value="TPR-like_helical_dom_sf"/>
</dbReference>
<dbReference type="InterPro" id="IPR002151">
    <property type="entry name" value="Kinesin_light"/>
</dbReference>
<evidence type="ECO:0000256" key="3">
    <source>
        <dbReference type="ARBA" id="ARBA00022737"/>
    </source>
</evidence>
<proteinExistence type="predicted"/>
<feature type="non-terminal residue" evidence="5">
    <location>
        <position position="1"/>
    </location>
</feature>
<evidence type="ECO:0000256" key="4">
    <source>
        <dbReference type="ARBA" id="ARBA00022803"/>
    </source>
</evidence>
<evidence type="ECO:0000256" key="2">
    <source>
        <dbReference type="ARBA" id="ARBA00022490"/>
    </source>
</evidence>
<dbReference type="EMBL" id="JAEVHM010000046">
    <property type="protein sequence ID" value="MBM0232615.1"/>
    <property type="molecule type" value="Genomic_DNA"/>
</dbReference>
<dbReference type="Pfam" id="PF13424">
    <property type="entry name" value="TPR_12"/>
    <property type="match status" value="1"/>
</dbReference>
<comment type="caution">
    <text evidence="5">The sequence shown here is derived from an EMBL/GenBank/DDBJ whole genome shotgun (WGS) entry which is preliminary data.</text>
</comment>
<protein>
    <submittedName>
        <fullName evidence="5">Tetratricopeptide repeat protein</fullName>
    </submittedName>
</protein>
<dbReference type="RefSeq" id="WP_203175015.1">
    <property type="nucleotide sequence ID" value="NZ_JAEVHM010000046.1"/>
</dbReference>
<reference evidence="5 6" key="1">
    <citation type="submission" date="2021-01" db="EMBL/GenBank/DDBJ databases">
        <title>Draft genome sequence of Micromonospora sp. strain STR1_7.</title>
        <authorList>
            <person name="Karlyshev A."/>
            <person name="Jawad R."/>
        </authorList>
    </citation>
    <scope>NUCLEOTIDE SEQUENCE [LARGE SCALE GENOMIC DNA]</scope>
    <source>
        <strain evidence="5 6">STR1-7</strain>
    </source>
</reference>
<name>A0ABS1XTM1_9ACTN</name>
<keyword evidence="4" id="KW-0802">TPR repeat</keyword>
<accession>A0ABS1XTM1</accession>
<keyword evidence="6" id="KW-1185">Reference proteome</keyword>
<dbReference type="PANTHER" id="PTHR45783">
    <property type="entry name" value="KINESIN LIGHT CHAIN"/>
    <property type="match status" value="1"/>
</dbReference>
<evidence type="ECO:0000256" key="1">
    <source>
        <dbReference type="ARBA" id="ARBA00004496"/>
    </source>
</evidence>